<dbReference type="SUPFAM" id="SSF47986">
    <property type="entry name" value="DEATH domain"/>
    <property type="match status" value="1"/>
</dbReference>
<gene>
    <name evidence="3" type="primary">LOC118418121</name>
</gene>
<evidence type="ECO:0000313" key="2">
    <source>
        <dbReference type="Proteomes" id="UP000001554"/>
    </source>
</evidence>
<dbReference type="PANTHER" id="PTHR15034:SF5">
    <property type="entry name" value="DEATH DOMAIN-CONTAINING PROTEIN CRADD"/>
    <property type="match status" value="1"/>
</dbReference>
<evidence type="ECO:0000259" key="1">
    <source>
        <dbReference type="PROSITE" id="PS50209"/>
    </source>
</evidence>
<name>A0A9J7LDL2_BRAFL</name>
<proteinExistence type="predicted"/>
<dbReference type="GO" id="GO:0070513">
    <property type="term" value="F:death domain binding"/>
    <property type="evidence" value="ECO:0007669"/>
    <property type="project" value="InterPro"/>
</dbReference>
<evidence type="ECO:0000313" key="3">
    <source>
        <dbReference type="RefSeq" id="XP_035679845.1"/>
    </source>
</evidence>
<dbReference type="RefSeq" id="XP_035679845.1">
    <property type="nucleotide sequence ID" value="XM_035823952.1"/>
</dbReference>
<dbReference type="InterPro" id="IPR011029">
    <property type="entry name" value="DEATH-like_dom_sf"/>
</dbReference>
<feature type="domain" description="CARD" evidence="1">
    <location>
        <begin position="1"/>
        <end position="92"/>
    </location>
</feature>
<organism evidence="2 3">
    <name type="scientific">Branchiostoma floridae</name>
    <name type="common">Florida lancelet</name>
    <name type="synonym">Amphioxus</name>
    <dbReference type="NCBI Taxonomy" id="7739"/>
    <lineage>
        <taxon>Eukaryota</taxon>
        <taxon>Metazoa</taxon>
        <taxon>Chordata</taxon>
        <taxon>Cephalochordata</taxon>
        <taxon>Leptocardii</taxon>
        <taxon>Amphioxiformes</taxon>
        <taxon>Branchiostomatidae</taxon>
        <taxon>Branchiostoma</taxon>
    </lineage>
</organism>
<dbReference type="GeneID" id="118418121"/>
<dbReference type="Proteomes" id="UP000001554">
    <property type="component" value="Chromosome 6"/>
</dbReference>
<keyword evidence="2" id="KW-1185">Reference proteome</keyword>
<dbReference type="PANTHER" id="PTHR15034">
    <property type="entry name" value="DEATH DOMAIN-CONTAINING PROTEIN CRADD"/>
    <property type="match status" value="1"/>
</dbReference>
<protein>
    <submittedName>
        <fullName evidence="3">Uncharacterized protein LOC118418121</fullName>
    </submittedName>
</protein>
<dbReference type="KEGG" id="bfo:118418121"/>
<dbReference type="CDD" id="cd01671">
    <property type="entry name" value="CARD"/>
    <property type="match status" value="1"/>
</dbReference>
<accession>A0A9J7LDL2</accession>
<reference evidence="2" key="1">
    <citation type="journal article" date="2020" name="Nat. Ecol. Evol.">
        <title>Deeply conserved synteny resolves early events in vertebrate evolution.</title>
        <authorList>
            <person name="Simakov O."/>
            <person name="Marletaz F."/>
            <person name="Yue J.X."/>
            <person name="O'Connell B."/>
            <person name="Jenkins J."/>
            <person name="Brandt A."/>
            <person name="Calef R."/>
            <person name="Tung C.H."/>
            <person name="Huang T.K."/>
            <person name="Schmutz J."/>
            <person name="Satoh N."/>
            <person name="Yu J.K."/>
            <person name="Putnam N.H."/>
            <person name="Green R.E."/>
            <person name="Rokhsar D.S."/>
        </authorList>
    </citation>
    <scope>NUCLEOTIDE SEQUENCE [LARGE SCALE GENOMIC DNA]</scope>
    <source>
        <strain evidence="2">S238N-H82</strain>
    </source>
</reference>
<dbReference type="PROSITE" id="PS50209">
    <property type="entry name" value="CARD"/>
    <property type="match status" value="1"/>
</dbReference>
<dbReference type="InterPro" id="IPR037939">
    <property type="entry name" value="CRADD"/>
</dbReference>
<dbReference type="Pfam" id="PF00619">
    <property type="entry name" value="CARD"/>
    <property type="match status" value="1"/>
</dbReference>
<dbReference type="Gene3D" id="1.10.533.10">
    <property type="entry name" value="Death Domain, Fas"/>
    <property type="match status" value="1"/>
</dbReference>
<dbReference type="AlphaFoldDB" id="A0A9J7LDL2"/>
<dbReference type="InterPro" id="IPR001315">
    <property type="entry name" value="CARD"/>
</dbReference>
<reference evidence="3" key="2">
    <citation type="submission" date="2025-08" db="UniProtKB">
        <authorList>
            <consortium name="RefSeq"/>
        </authorList>
    </citation>
    <scope>IDENTIFICATION</scope>
    <source>
        <strain evidence="3">S238N-H82</strain>
        <tissue evidence="3">Testes</tissue>
    </source>
</reference>
<sequence>MEERHQRLLRQKSSKLAEGLSEIVSEVTYALFEKGDITFEQRELVEGGRENADKARRLLRVLPTGGPTAFRDLQDAVRDRNRDLSDILEEESQLVDFTMAESEHGILDDPRRLSWEKIKRDTPVSPSQLVAKHQEKIAEQVSWLEERICTLQDDTEALVQELCGLRQDCRKVEKDISMVKGEKKGMCMRLSCISTPCRRAILAIGYGRKGHGTAETNGYSGEF</sequence>
<dbReference type="GO" id="GO:0002020">
    <property type="term" value="F:protease binding"/>
    <property type="evidence" value="ECO:0007669"/>
    <property type="project" value="InterPro"/>
</dbReference>
<dbReference type="GO" id="GO:0042981">
    <property type="term" value="P:regulation of apoptotic process"/>
    <property type="evidence" value="ECO:0007669"/>
    <property type="project" value="InterPro"/>
</dbReference>